<dbReference type="GO" id="GO:0016877">
    <property type="term" value="F:ligase activity, forming carbon-sulfur bonds"/>
    <property type="evidence" value="ECO:0007669"/>
    <property type="project" value="UniProtKB-ARBA"/>
</dbReference>
<dbReference type="EMBL" id="AP022839">
    <property type="protein sequence ID" value="BCA94227.1"/>
    <property type="molecule type" value="Genomic_DNA"/>
</dbReference>
<evidence type="ECO:0000259" key="3">
    <source>
        <dbReference type="Pfam" id="PF13193"/>
    </source>
</evidence>
<dbReference type="Pfam" id="PF00501">
    <property type="entry name" value="AMP-binding"/>
    <property type="match status" value="1"/>
</dbReference>
<dbReference type="InterPro" id="IPR000873">
    <property type="entry name" value="AMP-dep_synth/lig_dom"/>
</dbReference>
<evidence type="ECO:0000313" key="5">
    <source>
        <dbReference type="Proteomes" id="UP000502894"/>
    </source>
</evidence>
<dbReference type="Pfam" id="PF13193">
    <property type="entry name" value="AMP-binding_C"/>
    <property type="match status" value="1"/>
</dbReference>
<reference evidence="4" key="1">
    <citation type="journal article" date="2020" name="Microbiol. Resour. Announc.">
        <title>Complete Genome Sequence of Novel Psychrotolerant Legionella Strain TUM19329, Isolated from Antarctic Lake Sediment.</title>
        <authorList>
            <person name="Shimada S."/>
            <person name="Nakai R."/>
            <person name="Aoki K."/>
            <person name="Shimoeda N."/>
            <person name="Ohno G."/>
            <person name="Miyazaki Y."/>
            <person name="Kudoh S."/>
            <person name="Imura S."/>
            <person name="Watanabe K."/>
            <person name="Ishii Y."/>
            <person name="Tateda K."/>
        </authorList>
    </citation>
    <scope>NUCLEOTIDE SEQUENCE [LARGE SCALE GENOMIC DNA]</scope>
    <source>
        <strain evidence="4">TUM19329</strain>
    </source>
</reference>
<evidence type="ECO:0000259" key="2">
    <source>
        <dbReference type="Pfam" id="PF00501"/>
    </source>
</evidence>
<name>A0A6F8T229_9GAMM</name>
<feature type="domain" description="AMP-dependent synthetase/ligase" evidence="2">
    <location>
        <begin position="102"/>
        <end position="309"/>
    </location>
</feature>
<dbReference type="InterPro" id="IPR025110">
    <property type="entry name" value="AMP-bd_C"/>
</dbReference>
<dbReference type="InterPro" id="IPR020845">
    <property type="entry name" value="AMP-binding_CS"/>
</dbReference>
<evidence type="ECO:0000256" key="1">
    <source>
        <dbReference type="SAM" id="MobiDB-lite"/>
    </source>
</evidence>
<dbReference type="Proteomes" id="UP000502894">
    <property type="component" value="Chromosome"/>
</dbReference>
<dbReference type="PROSITE" id="PS00455">
    <property type="entry name" value="AMP_BINDING"/>
    <property type="match status" value="1"/>
</dbReference>
<keyword evidence="5" id="KW-1185">Reference proteome</keyword>
<dbReference type="Gene3D" id="3.30.300.30">
    <property type="match status" value="1"/>
</dbReference>
<dbReference type="PANTHER" id="PTHR43767:SF10">
    <property type="entry name" value="SURFACTIN SYNTHASE SUBUNIT 1"/>
    <property type="match status" value="1"/>
</dbReference>
<proteinExistence type="predicted"/>
<dbReference type="InterPro" id="IPR042099">
    <property type="entry name" value="ANL_N_sf"/>
</dbReference>
<sequence>MQLLSPRFATNTALSSADQNLSFAQLDDAIEQMSQQLKKLPEGILILKAAATPLFVIQLLAAFNIEKPVALSSEQDLEQRKLLLGTCMTVNFKGELINLYENSNMNHHPQLALVLFTSGTTGQVKAVQLSAQNILVNCHSVMKALEFSRVQNQLLFLPLTYSFGLLGQLLPGLVAGITTKLISQFTDIKMLLETGEIPQMWSGVPSHWVAISRMASFYPESAAQITAIISAGAPLVTPLRASLKQTFPNAVLYNNYGLTEASPRVLTYSSKDPLFFDEYAGYPVGDWQIKLSENNELLLKGKQVMLGYLGEESLTRIQDGWLHTGDQAEVLPSGLVAIKGRQDTLVNIAGEKVNLTEIEQKFCQIDGIKEMIILPLKDKLYGVRLLVCLEQDPLTAVQTEQELAEQLRMHLLPKKLPIRVQFFEELPRTQHGKPDRKTLLLNYKDKDHAS</sequence>
<dbReference type="SUPFAM" id="SSF56801">
    <property type="entry name" value="Acetyl-CoA synthetase-like"/>
    <property type="match status" value="1"/>
</dbReference>
<dbReference type="PANTHER" id="PTHR43767">
    <property type="entry name" value="LONG-CHAIN-FATTY-ACID--COA LIGASE"/>
    <property type="match status" value="1"/>
</dbReference>
<evidence type="ECO:0000313" key="4">
    <source>
        <dbReference type="EMBL" id="BCA94227.1"/>
    </source>
</evidence>
<gene>
    <name evidence="4" type="ORF">TUM19329_05880</name>
</gene>
<dbReference type="InterPro" id="IPR045851">
    <property type="entry name" value="AMP-bd_C_sf"/>
</dbReference>
<organism evidence="4 5">
    <name type="scientific">Legionella antarctica</name>
    <dbReference type="NCBI Taxonomy" id="2708020"/>
    <lineage>
        <taxon>Bacteria</taxon>
        <taxon>Pseudomonadati</taxon>
        <taxon>Pseudomonadota</taxon>
        <taxon>Gammaproteobacteria</taxon>
        <taxon>Legionellales</taxon>
        <taxon>Legionellaceae</taxon>
        <taxon>Legionella</taxon>
    </lineage>
</organism>
<dbReference type="AlphaFoldDB" id="A0A6F8T229"/>
<dbReference type="RefSeq" id="WP_173238432.1">
    <property type="nucleotide sequence ID" value="NZ_AP022839.1"/>
</dbReference>
<dbReference type="CDD" id="cd04433">
    <property type="entry name" value="AFD_class_I"/>
    <property type="match status" value="1"/>
</dbReference>
<feature type="region of interest" description="Disordered" evidence="1">
    <location>
        <begin position="430"/>
        <end position="450"/>
    </location>
</feature>
<dbReference type="Gene3D" id="3.40.50.12780">
    <property type="entry name" value="N-terminal domain of ligase-like"/>
    <property type="match status" value="1"/>
</dbReference>
<accession>A0A6F8T229</accession>
<dbReference type="KEGG" id="lant:TUM19329_05880"/>
<dbReference type="InterPro" id="IPR050237">
    <property type="entry name" value="ATP-dep_AMP-bd_enzyme"/>
</dbReference>
<keyword evidence="4" id="KW-0436">Ligase</keyword>
<protein>
    <submittedName>
        <fullName evidence="4">Acyl--CoA ligase</fullName>
    </submittedName>
</protein>
<feature type="domain" description="AMP-binding enzyme C-terminal" evidence="3">
    <location>
        <begin position="357"/>
        <end position="433"/>
    </location>
</feature>